<keyword evidence="3" id="KW-1283">Bacterial microcompartment</keyword>
<name>A0A1I4H323_9FIRM</name>
<dbReference type="PANTHER" id="PTHR36539">
    <property type="entry name" value="ETHANOLAMINE UTILIZATION PROTEIN EUTN"/>
    <property type="match status" value="1"/>
</dbReference>
<dbReference type="STRING" id="1123291.SAMN04490355_1002158"/>
<evidence type="ECO:0000313" key="4">
    <source>
        <dbReference type="EMBL" id="SFL36629.1"/>
    </source>
</evidence>
<dbReference type="AlphaFoldDB" id="A0A1I4H323"/>
<organism evidence="4 5">
    <name type="scientific">Pelosinus propionicus DSM 13327</name>
    <dbReference type="NCBI Taxonomy" id="1123291"/>
    <lineage>
        <taxon>Bacteria</taxon>
        <taxon>Bacillati</taxon>
        <taxon>Bacillota</taxon>
        <taxon>Negativicutes</taxon>
        <taxon>Selenomonadales</taxon>
        <taxon>Sporomusaceae</taxon>
        <taxon>Pelosinus</taxon>
    </lineage>
</organism>
<dbReference type="RefSeq" id="WP_090932347.1">
    <property type="nucleotide sequence ID" value="NZ_FOTS01000002.1"/>
</dbReference>
<dbReference type="InterPro" id="IPR036677">
    <property type="entry name" value="EutN_CcmL_sf"/>
</dbReference>
<sequence>MWLGKVVGTVVAPTKNESLVGNKLLVVQPLNLDGMNTISLQVAVDTVGAGNSDTVLVSTGSSARRVMNNDNSAVDAAIVGIVENIDLEGISKAQYWVQKG</sequence>
<evidence type="ECO:0000256" key="3">
    <source>
        <dbReference type="ARBA" id="ARBA00024446"/>
    </source>
</evidence>
<evidence type="ECO:0000256" key="2">
    <source>
        <dbReference type="ARBA" id="ARBA00023669"/>
    </source>
</evidence>
<dbReference type="GO" id="GO:0031470">
    <property type="term" value="C:carboxysome"/>
    <property type="evidence" value="ECO:0007669"/>
    <property type="project" value="UniProtKB-SubCell"/>
</dbReference>
<dbReference type="PANTHER" id="PTHR36539:SF1">
    <property type="entry name" value="BACTERIAL MICROCOMPARTMENT SHELL VERTEX PROTEIN EUTN"/>
    <property type="match status" value="1"/>
</dbReference>
<proteinExistence type="predicted"/>
<dbReference type="PROSITE" id="PS51932">
    <property type="entry name" value="BMV"/>
    <property type="match status" value="1"/>
</dbReference>
<dbReference type="Proteomes" id="UP000199520">
    <property type="component" value="Unassembled WGS sequence"/>
</dbReference>
<evidence type="ECO:0000313" key="5">
    <source>
        <dbReference type="Proteomes" id="UP000199520"/>
    </source>
</evidence>
<keyword evidence="2" id="KW-1282">Carboxysome</keyword>
<keyword evidence="5" id="KW-1185">Reference proteome</keyword>
<dbReference type="CDD" id="cd01614">
    <property type="entry name" value="EutN_CcmL"/>
    <property type="match status" value="1"/>
</dbReference>
<comment type="subcellular location">
    <subcellularLocation>
        <location evidence="1">Carboxysome</location>
    </subcellularLocation>
</comment>
<dbReference type="OrthoDB" id="196195at2"/>
<dbReference type="InterPro" id="IPR004992">
    <property type="entry name" value="EutN_CcmL"/>
</dbReference>
<dbReference type="EMBL" id="FOTS01000002">
    <property type="protein sequence ID" value="SFL36629.1"/>
    <property type="molecule type" value="Genomic_DNA"/>
</dbReference>
<accession>A0A1I4H323</accession>
<dbReference type="Pfam" id="PF03319">
    <property type="entry name" value="EutN_CcmL"/>
    <property type="match status" value="1"/>
</dbReference>
<dbReference type="SUPFAM" id="SSF159133">
    <property type="entry name" value="EutN/CcmL-like"/>
    <property type="match status" value="1"/>
</dbReference>
<evidence type="ECO:0000256" key="1">
    <source>
        <dbReference type="ARBA" id="ARBA00023587"/>
    </source>
</evidence>
<protein>
    <submittedName>
        <fullName evidence="4">Carboxysome shell and ethanolamine utilization microcompartment protein CcmK/EutM</fullName>
    </submittedName>
</protein>
<reference evidence="5" key="1">
    <citation type="submission" date="2016-10" db="EMBL/GenBank/DDBJ databases">
        <authorList>
            <person name="Varghese N."/>
            <person name="Submissions S."/>
        </authorList>
    </citation>
    <scope>NUCLEOTIDE SEQUENCE [LARGE SCALE GENOMIC DNA]</scope>
    <source>
        <strain evidence="5">DSM 13327</strain>
    </source>
</reference>
<dbReference type="Gene3D" id="2.40.50.220">
    <property type="entry name" value="EutN/Ccml"/>
    <property type="match status" value="1"/>
</dbReference>
<gene>
    <name evidence="4" type="ORF">SAMN04490355_1002158</name>
</gene>